<proteinExistence type="predicted"/>
<evidence type="ECO:0000313" key="3">
    <source>
        <dbReference type="Proteomes" id="UP000483261"/>
    </source>
</evidence>
<dbReference type="PANTHER" id="PTHR33744">
    <property type="entry name" value="CARBOHYDRATE DIACID REGULATOR"/>
    <property type="match status" value="1"/>
</dbReference>
<comment type="caution">
    <text evidence="2">The sequence shown here is derived from an EMBL/GenBank/DDBJ whole genome shotgun (WGS) entry which is preliminary data.</text>
</comment>
<gene>
    <name evidence="2" type="ORF">G5C66_03155</name>
</gene>
<accession>A0A6M1R1Z3</accession>
<dbReference type="EMBL" id="JAALAA010000002">
    <property type="protein sequence ID" value="NGN91738.1"/>
    <property type="molecule type" value="Genomic_DNA"/>
</dbReference>
<dbReference type="Pfam" id="PF13556">
    <property type="entry name" value="HTH_30"/>
    <property type="match status" value="1"/>
</dbReference>
<dbReference type="InterPro" id="IPR042070">
    <property type="entry name" value="PucR_C-HTH_sf"/>
</dbReference>
<evidence type="ECO:0000313" key="2">
    <source>
        <dbReference type="EMBL" id="NGN91738.1"/>
    </source>
</evidence>
<sequence>MITAADLAQAVAPAFAELSQAGETRPVLAVELVEADGPIQVERGDVVLAVGVRSLDDALQIIDEARDAAALVLRRAWADQDEVRARCADRGLPLLAIPDESPWSPVMALFRKVLEAAQTGRSHEPADDLYSDLFDMADKIGALLEAPVTIEDAASRVLAYSTGQEDVDQARMSTIVGRRVPREVRNHFRSVGVFRHLARSDDPLFVPAASPSTRPRYVIPVRAGGEWLGSIWAVVDEPPVLPRSGELRAAVDVIALYLLRLRAHTELHRQTQLDHVRTALRGDTTDRPDWLGPEPWRVAALVGPEGLGIEARADLWVILARRLGWRQPVVVDLDGLLYVVLSESSGPGSTGPGSTDWFTDLVRAESRHSPTVGLRLGSAVETLAELPRSRTEAAELSTVDLPGHRHAVASVEDCWPELVLGRALAGMARMPLVSPVARLTVPGADATLLATLEAVVDHWGEVGRAARVLGVHPNTVRYRLARLAEACPLDLDDPAQRLAVRLELARARADAANAANA</sequence>
<dbReference type="InterPro" id="IPR051448">
    <property type="entry name" value="CdaR-like_regulators"/>
</dbReference>
<dbReference type="RefSeq" id="WP_165109498.1">
    <property type="nucleotide sequence ID" value="NZ_JAALAA010000002.1"/>
</dbReference>
<dbReference type="InterPro" id="IPR029016">
    <property type="entry name" value="GAF-like_dom_sf"/>
</dbReference>
<organism evidence="2 3">
    <name type="scientific">Nocardioides turkmenicus</name>
    <dbReference type="NCBI Taxonomy" id="2711220"/>
    <lineage>
        <taxon>Bacteria</taxon>
        <taxon>Bacillati</taxon>
        <taxon>Actinomycetota</taxon>
        <taxon>Actinomycetes</taxon>
        <taxon>Propionibacteriales</taxon>
        <taxon>Nocardioidaceae</taxon>
        <taxon>Nocardioides</taxon>
    </lineage>
</organism>
<feature type="domain" description="PucR C-terminal helix-turn-helix" evidence="1">
    <location>
        <begin position="448"/>
        <end position="504"/>
    </location>
</feature>
<protein>
    <submittedName>
        <fullName evidence="2">PucR family transcriptional regulator</fullName>
    </submittedName>
</protein>
<dbReference type="Proteomes" id="UP000483261">
    <property type="component" value="Unassembled WGS sequence"/>
</dbReference>
<dbReference type="PANTHER" id="PTHR33744:SF17">
    <property type="entry name" value="CONSERVED PROTEIN"/>
    <property type="match status" value="1"/>
</dbReference>
<dbReference type="Gene3D" id="1.10.10.2840">
    <property type="entry name" value="PucR C-terminal helix-turn-helix domain"/>
    <property type="match status" value="1"/>
</dbReference>
<keyword evidence="3" id="KW-1185">Reference proteome</keyword>
<dbReference type="AlphaFoldDB" id="A0A6M1R1Z3"/>
<reference evidence="2 3" key="1">
    <citation type="submission" date="2020-02" db="EMBL/GenBank/DDBJ databases">
        <title>Whole-genome analyses of novel actinobacteria.</title>
        <authorList>
            <person name="Sahin N."/>
        </authorList>
    </citation>
    <scope>NUCLEOTIDE SEQUENCE [LARGE SCALE GENOMIC DNA]</scope>
    <source>
        <strain evidence="2 3">KC13</strain>
    </source>
</reference>
<dbReference type="InterPro" id="IPR025736">
    <property type="entry name" value="PucR_C-HTH_dom"/>
</dbReference>
<evidence type="ECO:0000259" key="1">
    <source>
        <dbReference type="Pfam" id="PF13556"/>
    </source>
</evidence>
<dbReference type="Gene3D" id="3.30.450.40">
    <property type="match status" value="1"/>
</dbReference>
<name>A0A6M1R1Z3_9ACTN</name>